<dbReference type="AlphaFoldDB" id="A0A0J7JTZ3"/>
<gene>
    <name evidence="1" type="ORF">RF55_26175</name>
</gene>
<dbReference type="InterPro" id="IPR036875">
    <property type="entry name" value="Znf_CCHC_sf"/>
</dbReference>
<dbReference type="EMBL" id="LBMM01035039">
    <property type="protein sequence ID" value="KMQ81489.1"/>
    <property type="molecule type" value="Genomic_DNA"/>
</dbReference>
<organism evidence="1 2">
    <name type="scientific">Lasius niger</name>
    <name type="common">Black garden ant</name>
    <dbReference type="NCBI Taxonomy" id="67767"/>
    <lineage>
        <taxon>Eukaryota</taxon>
        <taxon>Metazoa</taxon>
        <taxon>Ecdysozoa</taxon>
        <taxon>Arthropoda</taxon>
        <taxon>Hexapoda</taxon>
        <taxon>Insecta</taxon>
        <taxon>Pterygota</taxon>
        <taxon>Neoptera</taxon>
        <taxon>Endopterygota</taxon>
        <taxon>Hymenoptera</taxon>
        <taxon>Apocrita</taxon>
        <taxon>Aculeata</taxon>
        <taxon>Formicoidea</taxon>
        <taxon>Formicidae</taxon>
        <taxon>Formicinae</taxon>
        <taxon>Lasius</taxon>
        <taxon>Lasius</taxon>
    </lineage>
</organism>
<protein>
    <submittedName>
        <fullName evidence="1">Uncharacterized protein</fullName>
    </submittedName>
</protein>
<evidence type="ECO:0000313" key="2">
    <source>
        <dbReference type="Proteomes" id="UP000036403"/>
    </source>
</evidence>
<name>A0A0J7JTZ3_LASNI</name>
<dbReference type="SUPFAM" id="SSF57756">
    <property type="entry name" value="Retrovirus zinc finger-like domains"/>
    <property type="match status" value="1"/>
</dbReference>
<dbReference type="OrthoDB" id="7871907at2759"/>
<proteinExistence type="predicted"/>
<comment type="caution">
    <text evidence="1">The sequence shown here is derived from an EMBL/GenBank/DDBJ whole genome shotgun (WGS) entry which is preliminary data.</text>
</comment>
<sequence>MVSPSLGVRVHEVRELRQGGGAIIRTPSVGELQKVVTSKRFAEVGLNVAQNATEKPKVVVYDVDTAIGPEELMQELHENNFDSEMTLSQFKKSVYLATKAWSVTDGATVNVTPEVRTYACHRCVGFDHKVSECRQKDNVCRQCGQQGHTAAK</sequence>
<dbReference type="GO" id="GO:0008270">
    <property type="term" value="F:zinc ion binding"/>
    <property type="evidence" value="ECO:0007669"/>
    <property type="project" value="InterPro"/>
</dbReference>
<dbReference type="PaxDb" id="67767-A0A0J7JTZ3"/>
<reference evidence="1 2" key="1">
    <citation type="submission" date="2015-04" db="EMBL/GenBank/DDBJ databases">
        <title>Lasius niger genome sequencing.</title>
        <authorList>
            <person name="Konorov E.A."/>
            <person name="Nikitin M.A."/>
            <person name="Kirill M.V."/>
            <person name="Chang P."/>
        </authorList>
    </citation>
    <scope>NUCLEOTIDE SEQUENCE [LARGE SCALE GENOMIC DNA]</scope>
    <source>
        <tissue evidence="1">Whole</tissue>
    </source>
</reference>
<feature type="non-terminal residue" evidence="1">
    <location>
        <position position="152"/>
    </location>
</feature>
<accession>A0A0J7JTZ3</accession>
<keyword evidence="2" id="KW-1185">Reference proteome</keyword>
<dbReference type="Proteomes" id="UP000036403">
    <property type="component" value="Unassembled WGS sequence"/>
</dbReference>
<dbReference type="GO" id="GO:0003676">
    <property type="term" value="F:nucleic acid binding"/>
    <property type="evidence" value="ECO:0007669"/>
    <property type="project" value="InterPro"/>
</dbReference>
<dbReference type="Gene3D" id="4.10.60.10">
    <property type="entry name" value="Zinc finger, CCHC-type"/>
    <property type="match status" value="1"/>
</dbReference>
<evidence type="ECO:0000313" key="1">
    <source>
        <dbReference type="EMBL" id="KMQ81489.1"/>
    </source>
</evidence>